<evidence type="ECO:0000313" key="2">
    <source>
        <dbReference type="Proteomes" id="UP001501310"/>
    </source>
</evidence>
<name>A0ABP7RFH0_9SPHN</name>
<sequence>MLFPRDVGVIRNTKGHQVQFQEDQREAFTQERQDRFLTLFSATSNIRYCSREIGIATSTIHHRRRHDPVFRAAFAAAQEQAVVSLRAEMVSRGLALLQAASPDEAADAALSGMDAKLILSLIEQYERSHGKEPGDIKPQKSDAGEATARLQALLIRMRLERQREMEERRKERAERKR</sequence>
<accession>A0ABP7RFH0</accession>
<proteinExistence type="predicted"/>
<reference evidence="2" key="1">
    <citation type="journal article" date="2019" name="Int. J. Syst. Evol. Microbiol.">
        <title>The Global Catalogue of Microorganisms (GCM) 10K type strain sequencing project: providing services to taxonomists for standard genome sequencing and annotation.</title>
        <authorList>
            <consortium name="The Broad Institute Genomics Platform"/>
            <consortium name="The Broad Institute Genome Sequencing Center for Infectious Disease"/>
            <person name="Wu L."/>
            <person name="Ma J."/>
        </authorList>
    </citation>
    <scope>NUCLEOTIDE SEQUENCE [LARGE SCALE GENOMIC DNA]</scope>
    <source>
        <strain evidence="2">JCM 16603</strain>
    </source>
</reference>
<comment type="caution">
    <text evidence="1">The sequence shown here is derived from an EMBL/GenBank/DDBJ whole genome shotgun (WGS) entry which is preliminary data.</text>
</comment>
<dbReference type="EMBL" id="BAAAZD010000001">
    <property type="protein sequence ID" value="GAA3996687.1"/>
    <property type="molecule type" value="Genomic_DNA"/>
</dbReference>
<protein>
    <recommendedName>
        <fullName evidence="3">Terminase small subunit</fullName>
    </recommendedName>
</protein>
<organism evidence="1 2">
    <name type="scientific">Sphingomonas humi</name>
    <dbReference type="NCBI Taxonomy" id="335630"/>
    <lineage>
        <taxon>Bacteria</taxon>
        <taxon>Pseudomonadati</taxon>
        <taxon>Pseudomonadota</taxon>
        <taxon>Alphaproteobacteria</taxon>
        <taxon>Sphingomonadales</taxon>
        <taxon>Sphingomonadaceae</taxon>
        <taxon>Sphingomonas</taxon>
    </lineage>
</organism>
<dbReference type="Proteomes" id="UP001501310">
    <property type="component" value="Unassembled WGS sequence"/>
</dbReference>
<keyword evidence="2" id="KW-1185">Reference proteome</keyword>
<evidence type="ECO:0008006" key="3">
    <source>
        <dbReference type="Google" id="ProtNLM"/>
    </source>
</evidence>
<evidence type="ECO:0000313" key="1">
    <source>
        <dbReference type="EMBL" id="GAA3996687.1"/>
    </source>
</evidence>
<gene>
    <name evidence="1" type="ORF">GCM10022211_02230</name>
</gene>